<gene>
    <name evidence="2" type="ORF">FEM48_Zijuj10G0006900</name>
</gene>
<feature type="domain" description="Legumain prodomain" evidence="1">
    <location>
        <begin position="47"/>
        <end position="95"/>
    </location>
</feature>
<sequence>MQCGNTTLRRDFFSAFMSSNLIHKSTSPEEISLPSVSRVVDPRDADLLHFRNKVRAYEDQCGFLSNMERYGRAKASMCNAKVTEEQMVAASVKTCT</sequence>
<evidence type="ECO:0000259" key="1">
    <source>
        <dbReference type="Pfam" id="PF20985"/>
    </source>
</evidence>
<evidence type="ECO:0000313" key="2">
    <source>
        <dbReference type="EMBL" id="KAH7515250.1"/>
    </source>
</evidence>
<dbReference type="InterPro" id="IPR048501">
    <property type="entry name" value="Legum_prodom"/>
</dbReference>
<dbReference type="Proteomes" id="UP000813462">
    <property type="component" value="Unassembled WGS sequence"/>
</dbReference>
<reference evidence="2" key="1">
    <citation type="journal article" date="2021" name="Front. Plant Sci.">
        <title>Chromosome-Scale Genome Assembly for Chinese Sour Jujube and Insights Into Its Genome Evolution and Domestication Signature.</title>
        <authorList>
            <person name="Shen L.-Y."/>
            <person name="Luo H."/>
            <person name="Wang X.-L."/>
            <person name="Wang X.-M."/>
            <person name="Qiu X.-J."/>
            <person name="Liu H."/>
            <person name="Zhou S.-S."/>
            <person name="Jia K.-H."/>
            <person name="Nie S."/>
            <person name="Bao Y.-T."/>
            <person name="Zhang R.-G."/>
            <person name="Yun Q.-Z."/>
            <person name="Chai Y.-H."/>
            <person name="Lu J.-Y."/>
            <person name="Li Y."/>
            <person name="Zhao S.-W."/>
            <person name="Mao J.-F."/>
            <person name="Jia S.-G."/>
            <person name="Mao Y.-M."/>
        </authorList>
    </citation>
    <scope>NUCLEOTIDE SEQUENCE</scope>
    <source>
        <strain evidence="2">AT0</strain>
        <tissue evidence="2">Leaf</tissue>
    </source>
</reference>
<proteinExistence type="predicted"/>
<dbReference type="InterPro" id="IPR046427">
    <property type="entry name" value="Legumain_prodom_sf"/>
</dbReference>
<organism evidence="2 3">
    <name type="scientific">Ziziphus jujuba var. spinosa</name>
    <dbReference type="NCBI Taxonomy" id="714518"/>
    <lineage>
        <taxon>Eukaryota</taxon>
        <taxon>Viridiplantae</taxon>
        <taxon>Streptophyta</taxon>
        <taxon>Embryophyta</taxon>
        <taxon>Tracheophyta</taxon>
        <taxon>Spermatophyta</taxon>
        <taxon>Magnoliopsida</taxon>
        <taxon>eudicotyledons</taxon>
        <taxon>Gunneridae</taxon>
        <taxon>Pentapetalae</taxon>
        <taxon>rosids</taxon>
        <taxon>fabids</taxon>
        <taxon>Rosales</taxon>
        <taxon>Rhamnaceae</taxon>
        <taxon>Paliureae</taxon>
        <taxon>Ziziphus</taxon>
    </lineage>
</organism>
<name>A0A978UK98_ZIZJJ</name>
<evidence type="ECO:0000313" key="3">
    <source>
        <dbReference type="Proteomes" id="UP000813462"/>
    </source>
</evidence>
<dbReference type="Pfam" id="PF20985">
    <property type="entry name" value="Legum_prodom"/>
    <property type="match status" value="1"/>
</dbReference>
<comment type="caution">
    <text evidence="2">The sequence shown here is derived from an EMBL/GenBank/DDBJ whole genome shotgun (WGS) entry which is preliminary data.</text>
</comment>
<dbReference type="EMBL" id="JAEACU010000010">
    <property type="protein sequence ID" value="KAH7515250.1"/>
    <property type="molecule type" value="Genomic_DNA"/>
</dbReference>
<protein>
    <recommendedName>
        <fullName evidence="1">Legumain prodomain domain-containing protein</fullName>
    </recommendedName>
</protein>
<dbReference type="Gene3D" id="1.10.132.130">
    <property type="match status" value="1"/>
</dbReference>
<dbReference type="AlphaFoldDB" id="A0A978UK98"/>
<accession>A0A978UK98</accession>